<dbReference type="InterPro" id="IPR036505">
    <property type="entry name" value="Amidase/PGRP_sf"/>
</dbReference>
<evidence type="ECO:0000259" key="2">
    <source>
        <dbReference type="Pfam" id="PF01510"/>
    </source>
</evidence>
<accession>A0ABW2YQS3</accession>
<dbReference type="SUPFAM" id="SSF55846">
    <property type="entry name" value="N-acetylmuramoyl-L-alanine amidase-like"/>
    <property type="match status" value="1"/>
</dbReference>
<gene>
    <name evidence="3" type="ORF">ACFQZQ_09585</name>
</gene>
<evidence type="ECO:0000256" key="1">
    <source>
        <dbReference type="SAM" id="MobiDB-lite"/>
    </source>
</evidence>
<organism evidence="3 4">
    <name type="scientific">Lysobacter koreensis</name>
    <dbReference type="NCBI Taxonomy" id="266122"/>
    <lineage>
        <taxon>Bacteria</taxon>
        <taxon>Pseudomonadati</taxon>
        <taxon>Pseudomonadota</taxon>
        <taxon>Gammaproteobacteria</taxon>
        <taxon>Lysobacterales</taxon>
        <taxon>Lysobacteraceae</taxon>
        <taxon>Lysobacter</taxon>
    </lineage>
</organism>
<dbReference type="EMBL" id="JBHTIH010000003">
    <property type="protein sequence ID" value="MFD0739528.1"/>
    <property type="molecule type" value="Genomic_DNA"/>
</dbReference>
<feature type="region of interest" description="Disordered" evidence="1">
    <location>
        <begin position="220"/>
        <end position="259"/>
    </location>
</feature>
<dbReference type="InterPro" id="IPR002502">
    <property type="entry name" value="Amidase_domain"/>
</dbReference>
<dbReference type="Pfam" id="PF01510">
    <property type="entry name" value="Amidase_2"/>
    <property type="match status" value="1"/>
</dbReference>
<dbReference type="Gene3D" id="3.40.80.10">
    <property type="entry name" value="Peptidoglycan recognition protein-like"/>
    <property type="match status" value="1"/>
</dbReference>
<proteinExistence type="predicted"/>
<dbReference type="RefSeq" id="WP_386812519.1">
    <property type="nucleotide sequence ID" value="NZ_JBHTIH010000003.1"/>
</dbReference>
<dbReference type="Proteomes" id="UP001597090">
    <property type="component" value="Unassembled WGS sequence"/>
</dbReference>
<protein>
    <submittedName>
        <fullName evidence="3">N-acetylmuramoyl-L-alanine amidase</fullName>
    </submittedName>
</protein>
<name>A0ABW2YQS3_9GAMM</name>
<reference evidence="4" key="1">
    <citation type="journal article" date="2019" name="Int. J. Syst. Evol. Microbiol.">
        <title>The Global Catalogue of Microorganisms (GCM) 10K type strain sequencing project: providing services to taxonomists for standard genome sequencing and annotation.</title>
        <authorList>
            <consortium name="The Broad Institute Genomics Platform"/>
            <consortium name="The Broad Institute Genome Sequencing Center for Infectious Disease"/>
            <person name="Wu L."/>
            <person name="Ma J."/>
        </authorList>
    </citation>
    <scope>NUCLEOTIDE SEQUENCE [LARGE SCALE GENOMIC DNA]</scope>
    <source>
        <strain evidence="4">CCUG 55491</strain>
    </source>
</reference>
<sequence>MSAKHIQVGQSTTTPVTQTQRKRVDVKVYVDNKGWVQNAGFVLRAVPELEKGSMTGPKAIVLHRTSGDSVESALASAKRGEGTHFYVDKDGTVYQAASLLKKTHHVGRIKSKCFADGSCPADEMRLIRSWGFAPGRIYSHEKAKAYPARYPMNEDSVGIETVASCLTNCQPNEPDNVTWDAPTPEQSAAISTVVGILKRHYGLGDADIYEHDKVSYKKGGEGAGLYSADSDSSRGFPPSFDQALPGHETLSQNPNRGGT</sequence>
<evidence type="ECO:0000313" key="3">
    <source>
        <dbReference type="EMBL" id="MFD0739528.1"/>
    </source>
</evidence>
<evidence type="ECO:0000313" key="4">
    <source>
        <dbReference type="Proteomes" id="UP001597090"/>
    </source>
</evidence>
<keyword evidence="4" id="KW-1185">Reference proteome</keyword>
<feature type="compositionally biased region" description="Polar residues" evidence="1">
    <location>
        <begin position="249"/>
        <end position="259"/>
    </location>
</feature>
<comment type="caution">
    <text evidence="3">The sequence shown here is derived from an EMBL/GenBank/DDBJ whole genome shotgun (WGS) entry which is preliminary data.</text>
</comment>
<feature type="domain" description="N-acetylmuramoyl-L-alanine amidase" evidence="2">
    <location>
        <begin position="57"/>
        <end position="214"/>
    </location>
</feature>